<proteinExistence type="predicted"/>
<feature type="compositionally biased region" description="Polar residues" evidence="1">
    <location>
        <begin position="140"/>
        <end position="156"/>
    </location>
</feature>
<dbReference type="Proteomes" id="UP000011086">
    <property type="component" value="Unassembled WGS sequence"/>
</dbReference>
<gene>
    <name evidence="3" type="ORF">OOU_Y34scaffold01166g3</name>
</gene>
<feature type="signal peptide" evidence="2">
    <location>
        <begin position="1"/>
        <end position="20"/>
    </location>
</feature>
<feature type="compositionally biased region" description="Low complexity" evidence="1">
    <location>
        <begin position="157"/>
        <end position="202"/>
    </location>
</feature>
<dbReference type="AlphaFoldDB" id="A0AA97NLN0"/>
<reference evidence="3" key="1">
    <citation type="journal article" date="2012" name="PLoS Genet.">
        <title>Comparative analysis of the genomes of two field isolates of the rice blast fungus Magnaporthe oryzae.</title>
        <authorList>
            <person name="Xue M."/>
            <person name="Yang J."/>
            <person name="Li Z."/>
            <person name="Hu S."/>
            <person name="Yao N."/>
            <person name="Dean R.A."/>
            <person name="Zhao W."/>
            <person name="Shen M."/>
            <person name="Zhang H."/>
            <person name="Li C."/>
            <person name="Liu L."/>
            <person name="Cao L."/>
            <person name="Xu X."/>
            <person name="Xing Y."/>
            <person name="Hsiang T."/>
            <person name="Zhang Z."/>
            <person name="Xu J.R."/>
            <person name="Peng Y.L."/>
        </authorList>
    </citation>
    <scope>NUCLEOTIDE SEQUENCE</scope>
    <source>
        <strain evidence="3">Y34</strain>
    </source>
</reference>
<keyword evidence="2" id="KW-0732">Signal</keyword>
<accession>A0AA97NLN0</accession>
<evidence type="ECO:0000256" key="2">
    <source>
        <dbReference type="SAM" id="SignalP"/>
    </source>
</evidence>
<organism evidence="3">
    <name type="scientific">Pyricularia oryzae (strain Y34)</name>
    <name type="common">Rice blast fungus</name>
    <name type="synonym">Magnaporthe oryzae</name>
    <dbReference type="NCBI Taxonomy" id="1143189"/>
    <lineage>
        <taxon>Eukaryota</taxon>
        <taxon>Fungi</taxon>
        <taxon>Dikarya</taxon>
        <taxon>Ascomycota</taxon>
        <taxon>Pezizomycotina</taxon>
        <taxon>Sordariomycetes</taxon>
        <taxon>Sordariomycetidae</taxon>
        <taxon>Magnaporthales</taxon>
        <taxon>Pyriculariaceae</taxon>
        <taxon>Pyricularia</taxon>
    </lineage>
</organism>
<feature type="chain" id="PRO_5041745493" evidence="2">
    <location>
        <begin position="21"/>
        <end position="256"/>
    </location>
</feature>
<dbReference type="EMBL" id="JH793213">
    <property type="protein sequence ID" value="ELQ32413.1"/>
    <property type="molecule type" value="Genomic_DNA"/>
</dbReference>
<name>A0AA97NLN0_PYRO3</name>
<evidence type="ECO:0000313" key="3">
    <source>
        <dbReference type="EMBL" id="ELQ32413.1"/>
    </source>
</evidence>
<sequence>MHSLFIVALASLAGMTASTAVQPRQSTLTKCQEGFENVHRTLNFPKYLETAFLTYPDNACYLTNVDQSLFTQQHFKYSVNLALQNMVSWSRQSQANNNTYSNYANCLVGAYNTFEAKMQEQQRKMGGSLDQAIATTLKSQMAQQRCPGLTSTTNQNRPTATSVTSPTATRTGAAATGSGASTSGIRPLTSQTGAAATGSGASQTGGGPEDDVTPTGTAATPREPAPTGSAGLRAVSPMGLEAFALAAAVAVATYLL</sequence>
<feature type="region of interest" description="Disordered" evidence="1">
    <location>
        <begin position="140"/>
        <end position="231"/>
    </location>
</feature>
<evidence type="ECO:0000256" key="1">
    <source>
        <dbReference type="SAM" id="MobiDB-lite"/>
    </source>
</evidence>
<protein>
    <submittedName>
        <fullName evidence="3">Uncharacterized protein</fullName>
    </submittedName>
</protein>